<proteinExistence type="inferred from homology"/>
<reference evidence="8" key="1">
    <citation type="journal article" date="2023" name="Plant Biotechnol. J.">
        <title>Chromosome-level wild Hevea brasiliensis genome provides new tools for genomic-assisted breeding and valuable loci to elevate rubber yield.</title>
        <authorList>
            <person name="Cheng H."/>
            <person name="Song X."/>
            <person name="Hu Y."/>
            <person name="Wu T."/>
            <person name="Yang Q."/>
            <person name="An Z."/>
            <person name="Feng S."/>
            <person name="Deng Z."/>
            <person name="Wu W."/>
            <person name="Zeng X."/>
            <person name="Tu M."/>
            <person name="Wang X."/>
            <person name="Huang H."/>
        </authorList>
    </citation>
    <scope>NUCLEOTIDE SEQUENCE</scope>
    <source>
        <strain evidence="8">MT/VB/25A 57/8</strain>
    </source>
</reference>
<evidence type="ECO:0000256" key="5">
    <source>
        <dbReference type="ARBA" id="ARBA00022517"/>
    </source>
</evidence>
<comment type="similarity">
    <text evidence="3">Belongs to the NOP53 family.</text>
</comment>
<keyword evidence="6" id="KW-0539">Nucleus</keyword>
<dbReference type="InterPro" id="IPR011687">
    <property type="entry name" value="Nop53/GLTSCR2"/>
</dbReference>
<protein>
    <recommendedName>
        <fullName evidence="4">Ribosome biogenesis protein NOP53</fullName>
    </recommendedName>
</protein>
<evidence type="ECO:0000256" key="2">
    <source>
        <dbReference type="ARBA" id="ARBA00004642"/>
    </source>
</evidence>
<evidence type="ECO:0000256" key="6">
    <source>
        <dbReference type="ARBA" id="ARBA00023242"/>
    </source>
</evidence>
<name>A0ABQ9L6R2_HEVBR</name>
<organism evidence="8 9">
    <name type="scientific">Hevea brasiliensis</name>
    <name type="common">Para rubber tree</name>
    <name type="synonym">Siphonia brasiliensis</name>
    <dbReference type="NCBI Taxonomy" id="3981"/>
    <lineage>
        <taxon>Eukaryota</taxon>
        <taxon>Viridiplantae</taxon>
        <taxon>Streptophyta</taxon>
        <taxon>Embryophyta</taxon>
        <taxon>Tracheophyta</taxon>
        <taxon>Spermatophyta</taxon>
        <taxon>Magnoliopsida</taxon>
        <taxon>eudicotyledons</taxon>
        <taxon>Gunneridae</taxon>
        <taxon>Pentapetalae</taxon>
        <taxon>rosids</taxon>
        <taxon>fabids</taxon>
        <taxon>Malpighiales</taxon>
        <taxon>Euphorbiaceae</taxon>
        <taxon>Crotonoideae</taxon>
        <taxon>Micrandreae</taxon>
        <taxon>Hevea</taxon>
    </lineage>
</organism>
<evidence type="ECO:0000256" key="1">
    <source>
        <dbReference type="ARBA" id="ARBA00004604"/>
    </source>
</evidence>
<evidence type="ECO:0000256" key="7">
    <source>
        <dbReference type="SAM" id="MobiDB-lite"/>
    </source>
</evidence>
<evidence type="ECO:0000256" key="4">
    <source>
        <dbReference type="ARBA" id="ARBA00018339"/>
    </source>
</evidence>
<keyword evidence="5" id="KW-0690">Ribosome biogenesis</keyword>
<gene>
    <name evidence="8" type="ORF">P3X46_025818</name>
</gene>
<sequence length="214" mass="24741">MQGFRFANHQQRSEQRERVRDGEAKSSRKGKKAWRAKISTKDIDDFIEKSTKGALSDVSARRNIEKHREKVLRCDNVLQKNPFVLVVLSSNQKKKKKTKKTRKDSKPKGATQDGSKSDRPVQDSGMVDLWESERWQGVYLSIDNVPGGCDNKIRKIFNQGLLWSSGYPIIYRYPNHQLFQLWKLSLQVAHLILHLKLNFLTFQILSGIAFLSEI</sequence>
<dbReference type="Proteomes" id="UP001174677">
    <property type="component" value="Chromosome 14"/>
</dbReference>
<feature type="compositionally biased region" description="Basic and acidic residues" evidence="7">
    <location>
        <begin position="11"/>
        <end position="26"/>
    </location>
</feature>
<comment type="subcellular location">
    <subcellularLocation>
        <location evidence="1">Nucleus</location>
        <location evidence="1">Nucleolus</location>
    </subcellularLocation>
    <subcellularLocation>
        <location evidence="2">Nucleus</location>
        <location evidence="2">Nucleoplasm</location>
    </subcellularLocation>
</comment>
<feature type="compositionally biased region" description="Basic residues" evidence="7">
    <location>
        <begin position="92"/>
        <end position="105"/>
    </location>
</feature>
<comment type="caution">
    <text evidence="8">The sequence shown here is derived from an EMBL/GenBank/DDBJ whole genome shotgun (WGS) entry which is preliminary data.</text>
</comment>
<dbReference type="EMBL" id="JARPOI010000014">
    <property type="protein sequence ID" value="KAJ9160414.1"/>
    <property type="molecule type" value="Genomic_DNA"/>
</dbReference>
<evidence type="ECO:0000313" key="8">
    <source>
        <dbReference type="EMBL" id="KAJ9160414.1"/>
    </source>
</evidence>
<keyword evidence="9" id="KW-1185">Reference proteome</keyword>
<dbReference type="Pfam" id="PF07767">
    <property type="entry name" value="Nop53"/>
    <property type="match status" value="1"/>
</dbReference>
<feature type="region of interest" description="Disordered" evidence="7">
    <location>
        <begin position="89"/>
        <end position="123"/>
    </location>
</feature>
<dbReference type="PANTHER" id="PTHR14211:SF7">
    <property type="entry name" value="RIBOSOME BIOGENESIS PROTEIN NOP53"/>
    <property type="match status" value="1"/>
</dbReference>
<evidence type="ECO:0000313" key="9">
    <source>
        <dbReference type="Proteomes" id="UP001174677"/>
    </source>
</evidence>
<accession>A0ABQ9L6R2</accession>
<dbReference type="PANTHER" id="PTHR14211">
    <property type="entry name" value="GLIOMA SUPPRESSOR CANDIDATE REGION GENE 2"/>
    <property type="match status" value="1"/>
</dbReference>
<feature type="region of interest" description="Disordered" evidence="7">
    <location>
        <begin position="1"/>
        <end position="35"/>
    </location>
</feature>
<evidence type="ECO:0000256" key="3">
    <source>
        <dbReference type="ARBA" id="ARBA00008838"/>
    </source>
</evidence>